<evidence type="ECO:0000256" key="3">
    <source>
        <dbReference type="ARBA" id="ARBA00009667"/>
    </source>
</evidence>
<evidence type="ECO:0000256" key="11">
    <source>
        <dbReference type="ARBA" id="ARBA00030264"/>
    </source>
</evidence>
<dbReference type="GO" id="GO:0000107">
    <property type="term" value="F:imidazoleglycerol-phosphate synthase activity"/>
    <property type="evidence" value="ECO:0007669"/>
    <property type="project" value="InterPro"/>
</dbReference>
<dbReference type="SUPFAM" id="SSF51366">
    <property type="entry name" value="Ribulose-phoshate binding barrel"/>
    <property type="match status" value="1"/>
</dbReference>
<evidence type="ECO:0000256" key="2">
    <source>
        <dbReference type="ARBA" id="ARBA00005091"/>
    </source>
</evidence>
<comment type="pathway">
    <text evidence="2">Amino-acid biosynthesis; L-histidine biosynthesis; L-histidine from 5-phospho-alpha-D-ribose 1-diphosphate: step 5/9.</text>
</comment>
<dbReference type="GO" id="GO:0000105">
    <property type="term" value="P:L-histidine biosynthetic process"/>
    <property type="evidence" value="ECO:0007669"/>
    <property type="project" value="UniProtKB-UniPathway"/>
</dbReference>
<protein>
    <recommendedName>
        <fullName evidence="5">imidazole glycerol-phosphate synthase</fullName>
        <ecNumber evidence="5">4.3.2.10</ecNumber>
    </recommendedName>
    <alternativeName>
        <fullName evidence="11">IGP synthase cyclase subunit</fullName>
    </alternativeName>
</protein>
<dbReference type="InterPro" id="IPR013785">
    <property type="entry name" value="Aldolase_TIM"/>
</dbReference>
<dbReference type="PANTHER" id="PTHR21235">
    <property type="entry name" value="IMIDAZOLE GLYCEROL PHOSPHATE SYNTHASE SUBUNIT HISF/H IGP SYNTHASE SUBUNIT HISF/H"/>
    <property type="match status" value="1"/>
</dbReference>
<evidence type="ECO:0000256" key="13">
    <source>
        <dbReference type="RuleBase" id="RU003657"/>
    </source>
</evidence>
<keyword evidence="9" id="KW-0456">Lyase</keyword>
<dbReference type="CDD" id="cd04731">
    <property type="entry name" value="HisF"/>
    <property type="match status" value="1"/>
</dbReference>
<evidence type="ECO:0000256" key="12">
    <source>
        <dbReference type="ARBA" id="ARBA00047838"/>
    </source>
</evidence>
<dbReference type="PANTHER" id="PTHR21235:SF2">
    <property type="entry name" value="IMIDAZOLE GLYCEROL PHOSPHATE SYNTHASE HISHF"/>
    <property type="match status" value="1"/>
</dbReference>
<keyword evidence="15" id="KW-1185">Reference proteome</keyword>
<dbReference type="InterPro" id="IPR006062">
    <property type="entry name" value="His_biosynth"/>
</dbReference>
<evidence type="ECO:0000313" key="15">
    <source>
        <dbReference type="Proteomes" id="UP000054908"/>
    </source>
</evidence>
<dbReference type="OrthoDB" id="9781903at2"/>
<dbReference type="RefSeq" id="WP_058452945.1">
    <property type="nucleotide sequence ID" value="NZ_CAAAIB010000005.1"/>
</dbReference>
<evidence type="ECO:0000256" key="9">
    <source>
        <dbReference type="ARBA" id="ARBA00023239"/>
    </source>
</evidence>
<keyword evidence="8 13" id="KW-0368">Histidine biosynthesis</keyword>
<dbReference type="FunFam" id="3.20.20.70:FF:000006">
    <property type="entry name" value="Imidazole glycerol phosphate synthase subunit HisF"/>
    <property type="match status" value="1"/>
</dbReference>
<keyword evidence="7 13" id="KW-0028">Amino-acid biosynthesis</keyword>
<dbReference type="EMBL" id="LNYL01000045">
    <property type="protein sequence ID" value="KTD25227.1"/>
    <property type="molecule type" value="Genomic_DNA"/>
</dbReference>
<name>A0A0W0VYM3_9GAMM</name>
<dbReference type="EC" id="4.3.2.10" evidence="5"/>
<reference evidence="14 15" key="1">
    <citation type="submission" date="2015-11" db="EMBL/GenBank/DDBJ databases">
        <title>Genomic analysis of 38 Legionella species identifies large and diverse effector repertoires.</title>
        <authorList>
            <person name="Burstein D."/>
            <person name="Amaro F."/>
            <person name="Zusman T."/>
            <person name="Lifshitz Z."/>
            <person name="Cohen O."/>
            <person name="Gilbert J.A."/>
            <person name="Pupko T."/>
            <person name="Shuman H.A."/>
            <person name="Segal G."/>
        </authorList>
    </citation>
    <scope>NUCLEOTIDE SEQUENCE [LARGE SCALE GENOMIC DNA]</scope>
    <source>
        <strain evidence="14 15">PX-1-G2-E2</strain>
    </source>
</reference>
<dbReference type="InterPro" id="IPR050064">
    <property type="entry name" value="IGPS_HisA/HisF"/>
</dbReference>
<dbReference type="AlphaFoldDB" id="A0A0W0VYM3"/>
<dbReference type="STRING" id="466.Lmac_2205"/>
<dbReference type="InterPro" id="IPR011060">
    <property type="entry name" value="RibuloseP-bd_barrel"/>
</dbReference>
<evidence type="ECO:0000256" key="10">
    <source>
        <dbReference type="ARBA" id="ARBA00025475"/>
    </source>
</evidence>
<comment type="subunit">
    <text evidence="4">Heterodimer of HisH and HisF.</text>
</comment>
<dbReference type="NCBIfam" id="TIGR00735">
    <property type="entry name" value="hisF"/>
    <property type="match status" value="1"/>
</dbReference>
<proteinExistence type="inferred from homology"/>
<dbReference type="InterPro" id="IPR004651">
    <property type="entry name" value="HisF"/>
</dbReference>
<comment type="similarity">
    <text evidence="3 13">Belongs to the HisA/HisF family.</text>
</comment>
<comment type="caution">
    <text evidence="14">The sequence shown here is derived from an EMBL/GenBank/DDBJ whole genome shotgun (WGS) entry which is preliminary data.</text>
</comment>
<organism evidence="14 15">
    <name type="scientific">Legionella maceachernii</name>
    <dbReference type="NCBI Taxonomy" id="466"/>
    <lineage>
        <taxon>Bacteria</taxon>
        <taxon>Pseudomonadati</taxon>
        <taxon>Pseudomonadota</taxon>
        <taxon>Gammaproteobacteria</taxon>
        <taxon>Legionellales</taxon>
        <taxon>Legionellaceae</taxon>
        <taxon>Legionella</taxon>
    </lineage>
</organism>
<dbReference type="GO" id="GO:0016829">
    <property type="term" value="F:lyase activity"/>
    <property type="evidence" value="ECO:0007669"/>
    <property type="project" value="UniProtKB-KW"/>
</dbReference>
<dbReference type="GO" id="GO:0005737">
    <property type="term" value="C:cytoplasm"/>
    <property type="evidence" value="ECO:0007669"/>
    <property type="project" value="UniProtKB-SubCell"/>
</dbReference>
<gene>
    <name evidence="14" type="primary">hisF</name>
    <name evidence="14" type="ORF">Lmac_2205</name>
</gene>
<dbReference type="PATRIC" id="fig|466.6.peg.2345"/>
<evidence type="ECO:0000256" key="1">
    <source>
        <dbReference type="ARBA" id="ARBA00004496"/>
    </source>
</evidence>
<accession>A0A0W0VYM3</accession>
<sequence>MVAKRIIPCLDVANNQVVKGVKFRNHRVVGDILSLANRYSNSGADELVFYDITASADHRSVCSQWINQVAAAINIPFTVAGGIRDLATARAILNAGADKLSINSPALENPELINQLSQEFGSQCVVIGIDSQWIEDDFYVYQYTGDEAKSRNSRRKTFDWVCEVQERGAGEIVLNCMQADGVRKGYDLHQLQLVRNLSLVPLIASGGAGSAEDFVKVFQQANVDGALAASVFHDKILSIDEVKRQLKANSIEVR</sequence>
<comment type="function">
    <text evidence="10">IGPS catalyzes the conversion of PRFAR and glutamine to IGP, AICAR and glutamate. The HisF subunit catalyzes the cyclization activity that produces IGP and AICAR from PRFAR using the ammonia provided by the HisH subunit.</text>
</comment>
<dbReference type="Pfam" id="PF00977">
    <property type="entry name" value="His_biosynth"/>
    <property type="match status" value="1"/>
</dbReference>
<evidence type="ECO:0000256" key="5">
    <source>
        <dbReference type="ARBA" id="ARBA00012809"/>
    </source>
</evidence>
<evidence type="ECO:0000256" key="4">
    <source>
        <dbReference type="ARBA" id="ARBA00011152"/>
    </source>
</evidence>
<dbReference type="UniPathway" id="UPA00031">
    <property type="reaction ID" value="UER00010"/>
</dbReference>
<comment type="subcellular location">
    <subcellularLocation>
        <location evidence="1">Cytoplasm</location>
    </subcellularLocation>
</comment>
<evidence type="ECO:0000256" key="8">
    <source>
        <dbReference type="ARBA" id="ARBA00023102"/>
    </source>
</evidence>
<dbReference type="Proteomes" id="UP000054908">
    <property type="component" value="Unassembled WGS sequence"/>
</dbReference>
<dbReference type="Gene3D" id="3.20.20.70">
    <property type="entry name" value="Aldolase class I"/>
    <property type="match status" value="1"/>
</dbReference>
<evidence type="ECO:0000256" key="7">
    <source>
        <dbReference type="ARBA" id="ARBA00022605"/>
    </source>
</evidence>
<evidence type="ECO:0000256" key="6">
    <source>
        <dbReference type="ARBA" id="ARBA00022490"/>
    </source>
</evidence>
<keyword evidence="6" id="KW-0963">Cytoplasm</keyword>
<evidence type="ECO:0000313" key="14">
    <source>
        <dbReference type="EMBL" id="KTD25227.1"/>
    </source>
</evidence>
<comment type="catalytic activity">
    <reaction evidence="12">
        <text>5-[(5-phospho-1-deoxy-D-ribulos-1-ylimino)methylamino]-1-(5-phospho-beta-D-ribosyl)imidazole-4-carboxamide + L-glutamine = D-erythro-1-(imidazol-4-yl)glycerol 3-phosphate + 5-amino-1-(5-phospho-beta-D-ribosyl)imidazole-4-carboxamide + L-glutamate + H(+)</text>
        <dbReference type="Rhea" id="RHEA:24793"/>
        <dbReference type="ChEBI" id="CHEBI:15378"/>
        <dbReference type="ChEBI" id="CHEBI:29985"/>
        <dbReference type="ChEBI" id="CHEBI:58278"/>
        <dbReference type="ChEBI" id="CHEBI:58359"/>
        <dbReference type="ChEBI" id="CHEBI:58475"/>
        <dbReference type="ChEBI" id="CHEBI:58525"/>
        <dbReference type="EC" id="4.3.2.10"/>
    </reaction>
</comment>